<reference evidence="1 2" key="1">
    <citation type="submission" date="2024-09" db="EMBL/GenBank/DDBJ databases">
        <title>Description of Labrys sedimenti sp. nov., isolated from a diclofenac-degrading enrichment culture, and genome-based reclassification of Labrys portucalensis as a later heterotypic synonym of Labrys neptuniae.</title>
        <authorList>
            <person name="Tancsics A."/>
            <person name="Csepanyi A."/>
        </authorList>
    </citation>
    <scope>NUCLEOTIDE SEQUENCE [LARGE SCALE GENOMIC DNA]</scope>
    <source>
        <strain evidence="1 2">LMG 23412</strain>
    </source>
</reference>
<dbReference type="RefSeq" id="WP_187829638.1">
    <property type="nucleotide sequence ID" value="NZ_JBHGPK010000002.1"/>
</dbReference>
<evidence type="ECO:0000313" key="1">
    <source>
        <dbReference type="EMBL" id="MFC2249634.1"/>
    </source>
</evidence>
<gene>
    <name evidence="1" type="ORF">ACETRX_08430</name>
</gene>
<accession>A0ABV6ZBV4</accession>
<dbReference type="EMBL" id="JBHGPK010000002">
    <property type="protein sequence ID" value="MFC2249634.1"/>
    <property type="molecule type" value="Genomic_DNA"/>
</dbReference>
<name>A0ABV6ZBV4_9HYPH</name>
<protein>
    <submittedName>
        <fullName evidence="1">Uncharacterized protein</fullName>
    </submittedName>
</protein>
<dbReference type="Proteomes" id="UP001595190">
    <property type="component" value="Unassembled WGS sequence"/>
</dbReference>
<organism evidence="1 2">
    <name type="scientific">Labrys neptuniae</name>
    <dbReference type="NCBI Taxonomy" id="376174"/>
    <lineage>
        <taxon>Bacteria</taxon>
        <taxon>Pseudomonadati</taxon>
        <taxon>Pseudomonadota</taxon>
        <taxon>Alphaproteobacteria</taxon>
        <taxon>Hyphomicrobiales</taxon>
        <taxon>Xanthobacteraceae</taxon>
        <taxon>Labrys</taxon>
    </lineage>
</organism>
<evidence type="ECO:0000313" key="2">
    <source>
        <dbReference type="Proteomes" id="UP001595190"/>
    </source>
</evidence>
<sequence length="46" mass="5437">MLRKIASFRRPPILVRQMAIRWVGAMPGGRPDRIRHHATRLERFAN</sequence>
<proteinExistence type="predicted"/>
<comment type="caution">
    <text evidence="1">The sequence shown here is derived from an EMBL/GenBank/DDBJ whole genome shotgun (WGS) entry which is preliminary data.</text>
</comment>